<dbReference type="PANTHER" id="PTHR44942">
    <property type="entry name" value="METHYLTRANSF_11 DOMAIN-CONTAINING PROTEIN"/>
    <property type="match status" value="1"/>
</dbReference>
<proteinExistence type="inferred from homology"/>
<dbReference type="InterPro" id="IPR051052">
    <property type="entry name" value="Diverse_substrate_MTase"/>
</dbReference>
<dbReference type="Gene3D" id="3.40.50.150">
    <property type="entry name" value="Vaccinia Virus protein VP39"/>
    <property type="match status" value="1"/>
</dbReference>
<comment type="similarity">
    <text evidence="1">Belongs to the methyltransferase superfamily.</text>
</comment>
<reference evidence="5" key="1">
    <citation type="journal article" date="2014" name="Int. J. Syst. Evol. Microbiol.">
        <title>Complete genome sequence of Corynebacterium casei LMG S-19264T (=DSM 44701T), isolated from a smear-ripened cheese.</title>
        <authorList>
            <consortium name="US DOE Joint Genome Institute (JGI-PGF)"/>
            <person name="Walter F."/>
            <person name="Albersmeier A."/>
            <person name="Kalinowski J."/>
            <person name="Ruckert C."/>
        </authorList>
    </citation>
    <scope>NUCLEOTIDE SEQUENCE</scope>
    <source>
        <strain evidence="5">JCM 13306</strain>
    </source>
</reference>
<evidence type="ECO:0000259" key="4">
    <source>
        <dbReference type="Pfam" id="PF08241"/>
    </source>
</evidence>
<evidence type="ECO:0000313" key="5">
    <source>
        <dbReference type="EMBL" id="GHH46006.1"/>
    </source>
</evidence>
<dbReference type="PANTHER" id="PTHR44942:SF4">
    <property type="entry name" value="METHYLTRANSFERASE TYPE 11 DOMAIN-CONTAINING PROTEIN"/>
    <property type="match status" value="1"/>
</dbReference>
<dbReference type="GO" id="GO:0008757">
    <property type="term" value="F:S-adenosylmethionine-dependent methyltransferase activity"/>
    <property type="evidence" value="ECO:0007669"/>
    <property type="project" value="InterPro"/>
</dbReference>
<dbReference type="Pfam" id="PF08241">
    <property type="entry name" value="Methyltransf_11"/>
    <property type="match status" value="1"/>
</dbReference>
<comment type="caution">
    <text evidence="5">The sequence shown here is derived from an EMBL/GenBank/DDBJ whole genome shotgun (WGS) entry which is preliminary data.</text>
</comment>
<accession>A0A919F457</accession>
<evidence type="ECO:0000256" key="3">
    <source>
        <dbReference type="ARBA" id="ARBA00022679"/>
    </source>
</evidence>
<keyword evidence="6" id="KW-1185">Reference proteome</keyword>
<dbReference type="CDD" id="cd02440">
    <property type="entry name" value="AdoMet_MTases"/>
    <property type="match status" value="1"/>
</dbReference>
<dbReference type="InterPro" id="IPR029063">
    <property type="entry name" value="SAM-dependent_MTases_sf"/>
</dbReference>
<dbReference type="AlphaFoldDB" id="A0A919F457"/>
<dbReference type="RefSeq" id="WP_434028267.1">
    <property type="nucleotide sequence ID" value="NZ_BNBA01000001.1"/>
</dbReference>
<gene>
    <name evidence="5" type="ORF">GCM10009090_00180</name>
</gene>
<keyword evidence="2 5" id="KW-0489">Methyltransferase</keyword>
<organism evidence="5 6">
    <name type="scientific">Xanthomonas boreopolis</name>
    <dbReference type="NCBI Taxonomy" id="86183"/>
    <lineage>
        <taxon>Bacteria</taxon>
        <taxon>Pseudomonadati</taxon>
        <taxon>Pseudomonadota</taxon>
        <taxon>Gammaproteobacteria</taxon>
        <taxon>Lysobacterales</taxon>
        <taxon>Lysobacteraceae</taxon>
        <taxon>Xanthomonas</taxon>
    </lineage>
</organism>
<name>A0A919F457_9XANT</name>
<dbReference type="Proteomes" id="UP000623958">
    <property type="component" value="Unassembled WGS sequence"/>
</dbReference>
<feature type="domain" description="Methyltransferase type 11" evidence="4">
    <location>
        <begin position="46"/>
        <end position="137"/>
    </location>
</feature>
<dbReference type="EMBL" id="BNBA01000001">
    <property type="protein sequence ID" value="GHH46006.1"/>
    <property type="molecule type" value="Genomic_DNA"/>
</dbReference>
<evidence type="ECO:0000313" key="6">
    <source>
        <dbReference type="Proteomes" id="UP000623958"/>
    </source>
</evidence>
<reference evidence="5" key="2">
    <citation type="submission" date="2020-09" db="EMBL/GenBank/DDBJ databases">
        <authorList>
            <person name="Sun Q."/>
            <person name="Ohkuma M."/>
        </authorList>
    </citation>
    <scope>NUCLEOTIDE SEQUENCE</scope>
    <source>
        <strain evidence="5">JCM 13306</strain>
    </source>
</reference>
<keyword evidence="3" id="KW-0808">Transferase</keyword>
<sequence>MGSLSSQQRFSNRVADYVRYRPGYPPALMEWIHGELEVPSTATVADIGAGTGISTRMFLEAGHEVFAVEPNAAMRGAAEAWLAGYPRFHAVDASAEATTLGDASIDLVSAAQAFHWFDPEAVRREWARILVPGGLAVVYWNSRLLDASPFLRGYEQLLLEYGTDYSAVAERYADDETMQRWFGAGLVASVQLPNVQRVDFDALRGRLLSSSYAPLEGDPRHAPMLAALRELFDRHQQDGHVDIDYRTRAFAGTLDRATR</sequence>
<dbReference type="GO" id="GO:0032259">
    <property type="term" value="P:methylation"/>
    <property type="evidence" value="ECO:0007669"/>
    <property type="project" value="UniProtKB-KW"/>
</dbReference>
<dbReference type="SUPFAM" id="SSF53335">
    <property type="entry name" value="S-adenosyl-L-methionine-dependent methyltransferases"/>
    <property type="match status" value="1"/>
</dbReference>
<evidence type="ECO:0000256" key="1">
    <source>
        <dbReference type="ARBA" id="ARBA00008361"/>
    </source>
</evidence>
<dbReference type="InterPro" id="IPR013216">
    <property type="entry name" value="Methyltransf_11"/>
</dbReference>
<evidence type="ECO:0000256" key="2">
    <source>
        <dbReference type="ARBA" id="ARBA00022603"/>
    </source>
</evidence>
<protein>
    <submittedName>
        <fullName evidence="5">Methyltransferase</fullName>
    </submittedName>
</protein>